<dbReference type="EMBL" id="JBBBOO010000010">
    <property type="protein sequence ID" value="MEI7064839.1"/>
    <property type="molecule type" value="Genomic_DNA"/>
</dbReference>
<dbReference type="Pfam" id="PF13432">
    <property type="entry name" value="TPR_16"/>
    <property type="match status" value="1"/>
</dbReference>
<evidence type="ECO:0000256" key="4">
    <source>
        <dbReference type="SAM" id="SignalP"/>
    </source>
</evidence>
<dbReference type="InterPro" id="IPR051685">
    <property type="entry name" value="Ycf3/AcsC/BcsC/TPR_MFPF"/>
</dbReference>
<dbReference type="Gene3D" id="1.25.40.10">
    <property type="entry name" value="Tetratricopeptide repeat domain"/>
    <property type="match status" value="1"/>
</dbReference>
<evidence type="ECO:0000256" key="2">
    <source>
        <dbReference type="ARBA" id="ARBA00022803"/>
    </source>
</evidence>
<keyword evidence="1" id="KW-0677">Repeat</keyword>
<evidence type="ECO:0000313" key="6">
    <source>
        <dbReference type="Proteomes" id="UP001359469"/>
    </source>
</evidence>
<dbReference type="SMART" id="SM00028">
    <property type="entry name" value="TPR"/>
    <property type="match status" value="3"/>
</dbReference>
<dbReference type="InterPro" id="IPR019734">
    <property type="entry name" value="TPR_rpt"/>
</dbReference>
<evidence type="ECO:0000256" key="1">
    <source>
        <dbReference type="ARBA" id="ARBA00022737"/>
    </source>
</evidence>
<organism evidence="5 6">
    <name type="scientific">Dickeya chrysanthemi</name>
    <name type="common">Pectobacterium chrysanthemi</name>
    <name type="synonym">Erwinia chrysanthemi</name>
    <dbReference type="NCBI Taxonomy" id="556"/>
    <lineage>
        <taxon>Bacteria</taxon>
        <taxon>Pseudomonadati</taxon>
        <taxon>Pseudomonadota</taxon>
        <taxon>Gammaproteobacteria</taxon>
        <taxon>Enterobacterales</taxon>
        <taxon>Pectobacteriaceae</taxon>
        <taxon>Dickeya</taxon>
    </lineage>
</organism>
<proteinExistence type="predicted"/>
<dbReference type="Proteomes" id="UP001359469">
    <property type="component" value="Unassembled WGS sequence"/>
</dbReference>
<sequence>MSMKNHASHFLRHLLLALAGCALLAGCSSHTLKGNKEEGLKLARLLRDQGRQEAAAEVYARLDVRGKLNGAEMLEYATVAGPVRQPAEALTLYGRARDALGGHLDEMSAPQATALCVGMGRAQLALGRTAAAQQDFDCALRRDARNATALNGMGVLLDAQGRHDEARRRFEQALSIEPGNIAVMNNLALSWLASGQSENAINQLRRADLNNPSVRLNLALAWLYQGNEDNARNVLSQMADASRVDALIASLGARVAKLKSGNASETLLMASTQPLALSDSTP</sequence>
<keyword evidence="6" id="KW-1185">Reference proteome</keyword>
<dbReference type="SUPFAM" id="SSF48452">
    <property type="entry name" value="TPR-like"/>
    <property type="match status" value="1"/>
</dbReference>
<reference evidence="5 6" key="1">
    <citation type="submission" date="2024-03" db="EMBL/GenBank/DDBJ databases">
        <title>Analysis of soft rot Pectobacteriaceae population diversity in US potato growing regions between 2016 and 2022.</title>
        <authorList>
            <person name="Ma X."/>
            <person name="Zhang X."/>
            <person name="Stodghill P."/>
            <person name="Rioux R."/>
            <person name="Babler B."/>
            <person name="Shrestha S."/>
            <person name="Babler B."/>
            <person name="Rivedal H."/>
            <person name="Frost K."/>
            <person name="Hao J."/>
            <person name="Secor G."/>
            <person name="Swingle B."/>
        </authorList>
    </citation>
    <scope>NUCLEOTIDE SEQUENCE [LARGE SCALE GENOMIC DNA]</scope>
    <source>
        <strain evidence="5 6">SR64</strain>
    </source>
</reference>
<name>A0ABU8JQ48_DICCH</name>
<feature type="signal peptide" evidence="4">
    <location>
        <begin position="1"/>
        <end position="24"/>
    </location>
</feature>
<accession>A0ABU8JQ48</accession>
<keyword evidence="4" id="KW-0732">Signal</keyword>
<dbReference type="InterPro" id="IPR011990">
    <property type="entry name" value="TPR-like_helical_dom_sf"/>
</dbReference>
<protein>
    <submittedName>
        <fullName evidence="5">Tetratricopeptide repeat protein</fullName>
    </submittedName>
</protein>
<feature type="chain" id="PRO_5045805863" evidence="4">
    <location>
        <begin position="25"/>
        <end position="282"/>
    </location>
</feature>
<dbReference type="PROSITE" id="PS50005">
    <property type="entry name" value="TPR"/>
    <property type="match status" value="1"/>
</dbReference>
<feature type="repeat" description="TPR" evidence="3">
    <location>
        <begin position="147"/>
        <end position="180"/>
    </location>
</feature>
<comment type="caution">
    <text evidence="5">The sequence shown here is derived from an EMBL/GenBank/DDBJ whole genome shotgun (WGS) entry which is preliminary data.</text>
</comment>
<evidence type="ECO:0000256" key="3">
    <source>
        <dbReference type="PROSITE-ProRule" id="PRU00339"/>
    </source>
</evidence>
<evidence type="ECO:0000313" key="5">
    <source>
        <dbReference type="EMBL" id="MEI7064839.1"/>
    </source>
</evidence>
<dbReference type="PANTHER" id="PTHR44943">
    <property type="entry name" value="CELLULOSE SYNTHASE OPERON PROTEIN C"/>
    <property type="match status" value="1"/>
</dbReference>
<dbReference type="PANTHER" id="PTHR44943:SF4">
    <property type="entry name" value="TPR REPEAT-CONTAINING PROTEIN MJ0798"/>
    <property type="match status" value="1"/>
</dbReference>
<dbReference type="RefSeq" id="WP_336729919.1">
    <property type="nucleotide sequence ID" value="NZ_JBBBOO010000010.1"/>
</dbReference>
<dbReference type="PROSITE" id="PS51257">
    <property type="entry name" value="PROKAR_LIPOPROTEIN"/>
    <property type="match status" value="1"/>
</dbReference>
<keyword evidence="2 3" id="KW-0802">TPR repeat</keyword>
<gene>
    <name evidence="5" type="ORF">WCU84_14365</name>
</gene>